<name>A0A4P6LZK2_9FIRM</name>
<dbReference type="Proteomes" id="UP000289794">
    <property type="component" value="Chromosome"/>
</dbReference>
<evidence type="ECO:0000313" key="3">
    <source>
        <dbReference type="Proteomes" id="UP000289794"/>
    </source>
</evidence>
<dbReference type="EMBL" id="CP035945">
    <property type="protein sequence ID" value="QBE97402.1"/>
    <property type="molecule type" value="Genomic_DNA"/>
</dbReference>
<evidence type="ECO:0000313" key="2">
    <source>
        <dbReference type="EMBL" id="QBE97402.1"/>
    </source>
</evidence>
<evidence type="ECO:0000259" key="1">
    <source>
        <dbReference type="Pfam" id="PF20434"/>
    </source>
</evidence>
<gene>
    <name evidence="2" type="ORF">PMF13cell1_02958</name>
</gene>
<protein>
    <recommendedName>
        <fullName evidence="1">BD-FAE-like domain-containing protein</fullName>
    </recommendedName>
</protein>
<feature type="domain" description="BD-FAE-like" evidence="1">
    <location>
        <begin position="94"/>
        <end position="181"/>
    </location>
</feature>
<dbReference type="InterPro" id="IPR048124">
    <property type="entry name" value="Tannase_B"/>
</dbReference>
<sequence length="462" mass="52100">MILEFNPDIYKVVNLEQDGITIEYRAFENLNYMEHPVHEIQKLSVYVPEVFYKGESINGYSLNSAPIFMPNTVGGYMPGPQEAPGKNFRGETNTTFYALNHGYVVVSAGVRGRGQIDADGKNVGMAPADICDLKAAVRFIRHNKEVFPGDCEKIITNGTSAGGAMSSLQGSTGNHPDYEPYLEIMGAAKERDDVFASSCYCPITNLEHADMAYEWEFCGLNDYHRMIYEKGITIEGDMTEEQVRLSKELKAAFPAYFNQLGLKDDSGKVYQLDENGDGEFKNLVFENVILSAQIAYNENPDQFMTEIKGMDWLEVKGGKVLGLDWQRFVNFRTRMKPAPAFDDIDPATPENELFGCVEEHYRHFTDFSQQRSHTGASIAESDQIKLMNPMNYIDDDRATKAKYYRICHGAIDRDTSLAVSEMLALKLKNAGCDVQLYHPWNIPHAGDYDIPQLFAWIDSVCR</sequence>
<dbReference type="RefSeq" id="WP_130183043.1">
    <property type="nucleotide sequence ID" value="NZ_CP035945.1"/>
</dbReference>
<dbReference type="InterPro" id="IPR049492">
    <property type="entry name" value="BD-FAE-like_dom"/>
</dbReference>
<dbReference type="Gene3D" id="3.40.50.1820">
    <property type="entry name" value="alpha/beta hydrolase"/>
    <property type="match status" value="1"/>
</dbReference>
<dbReference type="KEGG" id="bpro:PMF13cell1_02958"/>
<organism evidence="2 3">
    <name type="scientific">Blautia producta</name>
    <dbReference type="NCBI Taxonomy" id="33035"/>
    <lineage>
        <taxon>Bacteria</taxon>
        <taxon>Bacillati</taxon>
        <taxon>Bacillota</taxon>
        <taxon>Clostridia</taxon>
        <taxon>Lachnospirales</taxon>
        <taxon>Lachnospiraceae</taxon>
        <taxon>Blautia</taxon>
    </lineage>
</organism>
<dbReference type="SUPFAM" id="SSF53474">
    <property type="entry name" value="alpha/beta-Hydrolases"/>
    <property type="match status" value="1"/>
</dbReference>
<proteinExistence type="predicted"/>
<dbReference type="NCBIfam" id="NF041556">
    <property type="entry name" value="tannase_B"/>
    <property type="match status" value="1"/>
</dbReference>
<dbReference type="InterPro" id="IPR029058">
    <property type="entry name" value="AB_hydrolase_fold"/>
</dbReference>
<reference evidence="2 3" key="1">
    <citation type="submission" date="2019-01" db="EMBL/GenBank/DDBJ databases">
        <title>PMF-metabolizing Aryl O-demethylase.</title>
        <authorList>
            <person name="Kim M."/>
        </authorList>
    </citation>
    <scope>NUCLEOTIDE SEQUENCE [LARGE SCALE GENOMIC DNA]</scope>
    <source>
        <strain evidence="2 3">PMF1</strain>
    </source>
</reference>
<dbReference type="Pfam" id="PF20434">
    <property type="entry name" value="BD-FAE"/>
    <property type="match status" value="1"/>
</dbReference>
<accession>A0A4P6LZK2</accession>
<dbReference type="AlphaFoldDB" id="A0A4P6LZK2"/>